<dbReference type="CDD" id="cd07302">
    <property type="entry name" value="CHD"/>
    <property type="match status" value="1"/>
</dbReference>
<protein>
    <submittedName>
        <fullName evidence="4">AAA family ATPase</fullName>
    </submittedName>
</protein>
<keyword evidence="1" id="KW-0547">Nucleotide-binding</keyword>
<dbReference type="GO" id="GO:0009190">
    <property type="term" value="P:cyclic nucleotide biosynthetic process"/>
    <property type="evidence" value="ECO:0007669"/>
    <property type="project" value="InterPro"/>
</dbReference>
<keyword evidence="5" id="KW-1185">Reference proteome</keyword>
<dbReference type="Pfam" id="PF00211">
    <property type="entry name" value="Guanylate_cyc"/>
    <property type="match status" value="1"/>
</dbReference>
<comment type="caution">
    <text evidence="4">The sequence shown here is derived from an EMBL/GenBank/DDBJ whole genome shotgun (WGS) entry which is preliminary data.</text>
</comment>
<accession>A0A7X0RJ67</accession>
<keyword evidence="2" id="KW-0067">ATP-binding</keyword>
<evidence type="ECO:0000313" key="5">
    <source>
        <dbReference type="Proteomes" id="UP000523955"/>
    </source>
</evidence>
<dbReference type="SUPFAM" id="SSF52540">
    <property type="entry name" value="P-loop containing nucleoside triphosphate hydrolases"/>
    <property type="match status" value="1"/>
</dbReference>
<proteinExistence type="predicted"/>
<evidence type="ECO:0000256" key="2">
    <source>
        <dbReference type="ARBA" id="ARBA00022840"/>
    </source>
</evidence>
<dbReference type="PROSITE" id="PS50125">
    <property type="entry name" value="GUANYLATE_CYCLASE_2"/>
    <property type="match status" value="1"/>
</dbReference>
<dbReference type="RefSeq" id="WP_185254294.1">
    <property type="nucleotide sequence ID" value="NZ_JACKXE010000001.1"/>
</dbReference>
<name>A0A7X0RJ67_9ACTN</name>
<evidence type="ECO:0000256" key="1">
    <source>
        <dbReference type="ARBA" id="ARBA00022741"/>
    </source>
</evidence>
<dbReference type="PANTHER" id="PTHR16305:SF28">
    <property type="entry name" value="GUANYLATE CYCLASE DOMAIN-CONTAINING PROTEIN"/>
    <property type="match status" value="1"/>
</dbReference>
<dbReference type="EMBL" id="JACKXE010000001">
    <property type="protein sequence ID" value="MBB6629328.1"/>
    <property type="molecule type" value="Genomic_DNA"/>
</dbReference>
<dbReference type="SUPFAM" id="SSF55073">
    <property type="entry name" value="Nucleotide cyclase"/>
    <property type="match status" value="1"/>
</dbReference>
<dbReference type="SUPFAM" id="SSF48452">
    <property type="entry name" value="TPR-like"/>
    <property type="match status" value="1"/>
</dbReference>
<dbReference type="InterPro" id="IPR041664">
    <property type="entry name" value="AAA_16"/>
</dbReference>
<dbReference type="SMART" id="SM00044">
    <property type="entry name" value="CYCc"/>
    <property type="match status" value="1"/>
</dbReference>
<feature type="domain" description="Guanylate cyclase" evidence="3">
    <location>
        <begin position="48"/>
        <end position="174"/>
    </location>
</feature>
<gene>
    <name evidence="4" type="ORF">H5V45_18520</name>
</gene>
<dbReference type="Gene3D" id="3.30.70.1230">
    <property type="entry name" value="Nucleotide cyclase"/>
    <property type="match status" value="1"/>
</dbReference>
<dbReference type="PANTHER" id="PTHR16305">
    <property type="entry name" value="TESTICULAR SOLUBLE ADENYLYL CYCLASE"/>
    <property type="match status" value="1"/>
</dbReference>
<evidence type="ECO:0000259" key="3">
    <source>
        <dbReference type="PROSITE" id="PS50125"/>
    </source>
</evidence>
<sequence>MARCATCGADLPEVARFCMSCGTAQPEPTEGPRPGARPRPVASRRVTSVLFGDLVGFTSLSEDRDPEEVRELLSRYFEESRRVIERYGGTVEKFIGDAVMAVWGVPTAHEDDAERAVRAGLELVDAVTAFGADVGAEGLAMRVGIVTGEVAVTVGAEHQGMVAGDAVNTAARVQSAAEPGSVWVDETTRSLAAAAISFVDVGTHAMKGKAEPVPLWAVQSVVASVGGLQRVDGLTAPLVGREHELRLVKELFHRCEESGRPSLVVLDGEAGVGKSRLVWELEKYADGLASSVRWHRGRSVAYGEGVAYFALAEAVRGRLLTSLRSDPDRVVGDDDAPGVAELLDQLPRLVGDAEQHAWIRPRLEALLGAGSGATYAREDLFAAWAAFLAHVAGDAPLVLVVEDAHHADEGLLDFVEHLAGVATFGCFVLLVARPALLEGRPGLAAHRRATVVRVDELGADEMGLMLDGLVAGLPGRLRAGLVARAEGLPLFAIETIRSLVDRDVVVPRDGRYVLADPTVDLAELRVPVSLQALLAARLDALGRVERRLVDCASILGDTFTARALRSLWGEEAGFEAGLAELVRLQVVRRDTSPTSADHGNLAFVQSALRRVASGMLSRRDRKALHLAVLAWFDAEGGEVDDFAAIRAQHYLEALHAVPRDPDVADLAAHALEQLRRAAVRARTLGSPGEAVRHLAVALPLAVEPSLRATVGAELARAEYVVGQHDAADAHALEAGAVFAELGDRAGVGLAAACRASALTSRGRNEEAVELAEPLWHELRSHPDAVTARRDLSWALSVALRMLGRDPREVNEEMVRLAEITGDPADLASSYLQLGAEMSSRGLVGPAYLMLERSADIARAGRQPLPLAFALTNLTAGHVTDDLPAALGPGREAHAIAVSTGRQRVIDFCRSNLLLTLWWTGDWDELAVLVAPPAEDEDDLDPRSAGPLEAHLALDDAAEQLAAAARGLAPTPAPDFEDPGDDKSDLAWRACSDAVRASRAGDAATALARAMTAVEVIHEVTGIADDMTHFWPLAARLALETGDGAAVDRLLELLPVQGAGQFPGLMAHRHELLARLGLRDGAPYDEVVAGLRAAVASFETWGAGPARARALGLLGRCLANAGDADGRALLDEARAELTRFGAIAWLAELEEPAGLAR</sequence>
<dbReference type="InterPro" id="IPR001054">
    <property type="entry name" value="A/G_cyclase"/>
</dbReference>
<dbReference type="GO" id="GO:0035556">
    <property type="term" value="P:intracellular signal transduction"/>
    <property type="evidence" value="ECO:0007669"/>
    <property type="project" value="InterPro"/>
</dbReference>
<dbReference type="InterPro" id="IPR027417">
    <property type="entry name" value="P-loop_NTPase"/>
</dbReference>
<evidence type="ECO:0000313" key="4">
    <source>
        <dbReference type="EMBL" id="MBB6629328.1"/>
    </source>
</evidence>
<dbReference type="Pfam" id="PF13191">
    <property type="entry name" value="AAA_16"/>
    <property type="match status" value="1"/>
</dbReference>
<dbReference type="AlphaFoldDB" id="A0A7X0RJ67"/>
<dbReference type="InterPro" id="IPR011990">
    <property type="entry name" value="TPR-like_helical_dom_sf"/>
</dbReference>
<reference evidence="4 5" key="1">
    <citation type="submission" date="2020-08" db="EMBL/GenBank/DDBJ databases">
        <authorList>
            <person name="Seo M.-J."/>
        </authorList>
    </citation>
    <scope>NUCLEOTIDE SEQUENCE [LARGE SCALE GENOMIC DNA]</scope>
    <source>
        <strain evidence="4 5">KIGAM211</strain>
    </source>
</reference>
<dbReference type="GO" id="GO:0004016">
    <property type="term" value="F:adenylate cyclase activity"/>
    <property type="evidence" value="ECO:0007669"/>
    <property type="project" value="TreeGrafter"/>
</dbReference>
<dbReference type="Proteomes" id="UP000523955">
    <property type="component" value="Unassembled WGS sequence"/>
</dbReference>
<dbReference type="GO" id="GO:0005737">
    <property type="term" value="C:cytoplasm"/>
    <property type="evidence" value="ECO:0007669"/>
    <property type="project" value="TreeGrafter"/>
</dbReference>
<organism evidence="4 5">
    <name type="scientific">Nocardioides luti</name>
    <dbReference type="NCBI Taxonomy" id="2761101"/>
    <lineage>
        <taxon>Bacteria</taxon>
        <taxon>Bacillati</taxon>
        <taxon>Actinomycetota</taxon>
        <taxon>Actinomycetes</taxon>
        <taxon>Propionibacteriales</taxon>
        <taxon>Nocardioidaceae</taxon>
        <taxon>Nocardioides</taxon>
    </lineage>
</organism>
<dbReference type="GO" id="GO:0005524">
    <property type="term" value="F:ATP binding"/>
    <property type="evidence" value="ECO:0007669"/>
    <property type="project" value="UniProtKB-KW"/>
</dbReference>
<dbReference type="InterPro" id="IPR029787">
    <property type="entry name" value="Nucleotide_cyclase"/>
</dbReference>